<dbReference type="PANTHER" id="PTHR43544:SF12">
    <property type="entry name" value="NAD(P)-BINDING ROSSMANN-FOLD SUPERFAMILY PROTEIN"/>
    <property type="match status" value="1"/>
</dbReference>
<protein>
    <submittedName>
        <fullName evidence="1">SDR family NAD(P)-dependent oxidoreductase</fullName>
    </submittedName>
</protein>
<gene>
    <name evidence="1" type="ORF">J0A66_11935</name>
</gene>
<reference evidence="1" key="1">
    <citation type="submission" date="2021-03" db="EMBL/GenBank/DDBJ databases">
        <title>novel species isolated from a fishpond in China.</title>
        <authorList>
            <person name="Lu H."/>
            <person name="Cai Z."/>
        </authorList>
    </citation>
    <scope>NUCLEOTIDE SEQUENCE</scope>
    <source>
        <strain evidence="1">JCM 30855</strain>
    </source>
</reference>
<dbReference type="GO" id="GO:0005737">
    <property type="term" value="C:cytoplasm"/>
    <property type="evidence" value="ECO:0007669"/>
    <property type="project" value="TreeGrafter"/>
</dbReference>
<dbReference type="InterPro" id="IPR002347">
    <property type="entry name" value="SDR_fam"/>
</dbReference>
<accession>A0A939DNK4</accession>
<dbReference type="RefSeq" id="WP_206574053.1">
    <property type="nucleotide sequence ID" value="NZ_JAFKCV010000006.1"/>
</dbReference>
<dbReference type="EMBL" id="JAFKCV010000006">
    <property type="protein sequence ID" value="MBN7825937.1"/>
    <property type="molecule type" value="Genomic_DNA"/>
</dbReference>
<proteinExistence type="predicted"/>
<evidence type="ECO:0000313" key="1">
    <source>
        <dbReference type="EMBL" id="MBN7825937.1"/>
    </source>
</evidence>
<dbReference type="Pfam" id="PF00106">
    <property type="entry name" value="adh_short"/>
    <property type="match status" value="1"/>
</dbReference>
<dbReference type="AlphaFoldDB" id="A0A939DNK4"/>
<name>A0A939DNK4_9ALTE</name>
<dbReference type="SUPFAM" id="SSF51735">
    <property type="entry name" value="NAD(P)-binding Rossmann-fold domains"/>
    <property type="match status" value="1"/>
</dbReference>
<dbReference type="InterPro" id="IPR051468">
    <property type="entry name" value="Fungal_SecMetab_SDRs"/>
</dbReference>
<dbReference type="PANTHER" id="PTHR43544">
    <property type="entry name" value="SHORT-CHAIN DEHYDROGENASE/REDUCTASE"/>
    <property type="match status" value="1"/>
</dbReference>
<dbReference type="PRINTS" id="PR00081">
    <property type="entry name" value="GDHRDH"/>
</dbReference>
<sequence>MEKAALIIGAGGGLGSQLVETLLADTDFQRIHAVSRRALDPEDSRLVSHCLPEHNNKGIEQLCRAMADEKARFRLVVCCIGQLHAGGKQPEKRLEDLDEAWLVEGFRVNSIIPALWIKHLPLLLSKEEPAVAVFISARVGSIGDNRLGGWYAYRAAKAALNMLVATAQVEYRRRRPEVRLVCYHPGTVDTSLSRPFQANVPAEQLFSAKLAVQHMLSVLEGLPQEQGPYYLDWRGNRIPW</sequence>
<dbReference type="GO" id="GO:0016491">
    <property type="term" value="F:oxidoreductase activity"/>
    <property type="evidence" value="ECO:0007669"/>
    <property type="project" value="TreeGrafter"/>
</dbReference>
<dbReference type="InterPro" id="IPR036291">
    <property type="entry name" value="NAD(P)-bd_dom_sf"/>
</dbReference>
<evidence type="ECO:0000313" key="2">
    <source>
        <dbReference type="Proteomes" id="UP000664654"/>
    </source>
</evidence>
<organism evidence="1 2">
    <name type="scientific">Bowmanella dokdonensis</name>
    <dbReference type="NCBI Taxonomy" id="751969"/>
    <lineage>
        <taxon>Bacteria</taxon>
        <taxon>Pseudomonadati</taxon>
        <taxon>Pseudomonadota</taxon>
        <taxon>Gammaproteobacteria</taxon>
        <taxon>Alteromonadales</taxon>
        <taxon>Alteromonadaceae</taxon>
        <taxon>Bowmanella</taxon>
    </lineage>
</organism>
<dbReference type="Proteomes" id="UP000664654">
    <property type="component" value="Unassembled WGS sequence"/>
</dbReference>
<keyword evidence="2" id="KW-1185">Reference proteome</keyword>
<dbReference type="Gene3D" id="3.40.50.720">
    <property type="entry name" value="NAD(P)-binding Rossmann-like Domain"/>
    <property type="match status" value="1"/>
</dbReference>
<comment type="caution">
    <text evidence="1">The sequence shown here is derived from an EMBL/GenBank/DDBJ whole genome shotgun (WGS) entry which is preliminary data.</text>
</comment>